<protein>
    <recommendedName>
        <fullName evidence="3">Sporulation protein YunB</fullName>
    </recommendedName>
</protein>
<sequence length="209" mass="22064">MRRCSVKAMRRAQLRGVLWLLAASLLAGGLWLDRYVNTVIKPTLHELAEYEARAATVQAVNRAVAAALAADASLTDALFVQSGGIVSLDAAAAGAAQLRLVSAVQEEMNALPEENFTIPFGSLTNNSLLSGLGPGWRMQVQPKGYAEGHIREATESLSINTTRYSAVLQLSVTVNMILDGSTATLTVYADYPLASVLIGGDTPSAYAGI</sequence>
<accession>A0A943HKK1</accession>
<dbReference type="EMBL" id="JAGZGG010000013">
    <property type="protein sequence ID" value="MBS5332240.1"/>
    <property type="molecule type" value="Genomic_DNA"/>
</dbReference>
<organism evidence="1 2">
    <name type="scientific">Subdoligranulum variabile</name>
    <dbReference type="NCBI Taxonomy" id="214851"/>
    <lineage>
        <taxon>Bacteria</taxon>
        <taxon>Bacillati</taxon>
        <taxon>Bacillota</taxon>
        <taxon>Clostridia</taxon>
        <taxon>Eubacteriales</taxon>
        <taxon>Oscillospiraceae</taxon>
        <taxon>Subdoligranulum</taxon>
    </lineage>
</organism>
<dbReference type="InterPro" id="IPR014197">
    <property type="entry name" value="Sporulation_prot_YunB"/>
</dbReference>
<dbReference type="AlphaFoldDB" id="A0A943HKK1"/>
<dbReference type="Pfam" id="PF09560">
    <property type="entry name" value="Spore_YunB"/>
    <property type="match status" value="1"/>
</dbReference>
<comment type="caution">
    <text evidence="1">The sequence shown here is derived from an EMBL/GenBank/DDBJ whole genome shotgun (WGS) entry which is preliminary data.</text>
</comment>
<evidence type="ECO:0008006" key="3">
    <source>
        <dbReference type="Google" id="ProtNLM"/>
    </source>
</evidence>
<name>A0A943HKK1_9FIRM</name>
<evidence type="ECO:0000313" key="2">
    <source>
        <dbReference type="Proteomes" id="UP000759273"/>
    </source>
</evidence>
<evidence type="ECO:0000313" key="1">
    <source>
        <dbReference type="EMBL" id="MBS5332240.1"/>
    </source>
</evidence>
<gene>
    <name evidence="1" type="ORF">KHY36_06910</name>
</gene>
<proteinExistence type="predicted"/>
<dbReference type="Proteomes" id="UP000759273">
    <property type="component" value="Unassembled WGS sequence"/>
</dbReference>
<reference evidence="1" key="1">
    <citation type="submission" date="2021-02" db="EMBL/GenBank/DDBJ databases">
        <title>Infant gut strain persistence is associated with maternal origin, phylogeny, and functional potential including surface adhesion and iron acquisition.</title>
        <authorList>
            <person name="Lou Y.C."/>
        </authorList>
    </citation>
    <scope>NUCLEOTIDE SEQUENCE</scope>
    <source>
        <strain evidence="1">L3_101_000M1_dasL3_101_000M1_concoct_87</strain>
    </source>
</reference>